<feature type="region of interest" description="Disordered" evidence="1">
    <location>
        <begin position="1"/>
        <end position="31"/>
    </location>
</feature>
<dbReference type="EMBL" id="JBHUOP010000001">
    <property type="protein sequence ID" value="MFD2839080.1"/>
    <property type="molecule type" value="Genomic_DNA"/>
</dbReference>
<name>A0ABW5XC25_9MICO</name>
<keyword evidence="4" id="KW-1185">Reference proteome</keyword>
<gene>
    <name evidence="3" type="ORF">ACFSYH_00635</name>
</gene>
<accession>A0ABW5XC25</accession>
<evidence type="ECO:0000256" key="2">
    <source>
        <dbReference type="SAM" id="Phobius"/>
    </source>
</evidence>
<evidence type="ECO:0008006" key="5">
    <source>
        <dbReference type="Google" id="ProtNLM"/>
    </source>
</evidence>
<comment type="caution">
    <text evidence="3">The sequence shown here is derived from an EMBL/GenBank/DDBJ whole genome shotgun (WGS) entry which is preliminary data.</text>
</comment>
<dbReference type="RefSeq" id="WP_377464488.1">
    <property type="nucleotide sequence ID" value="NZ_JBHUOP010000001.1"/>
</dbReference>
<sequence length="171" mass="18691">MFDEDGNTGGTAAFRWVDYESEDDDAEGDADESNAAGVVALVAVGTALVGVGVAAALGTQYLINKVRSSRLEKRQAKEEADALERAEAQKAADVDTQDSAQQPELENPDFADFAVQDELVKSVEDLLAEPLETSSESETTDTHRDRQIVNVHEYEFEDDGEQFRMRSSRSV</sequence>
<keyword evidence="2" id="KW-0472">Membrane</keyword>
<feature type="region of interest" description="Disordered" evidence="1">
    <location>
        <begin position="70"/>
        <end position="107"/>
    </location>
</feature>
<evidence type="ECO:0000313" key="3">
    <source>
        <dbReference type="EMBL" id="MFD2839080.1"/>
    </source>
</evidence>
<feature type="compositionally biased region" description="Acidic residues" evidence="1">
    <location>
        <begin position="19"/>
        <end position="31"/>
    </location>
</feature>
<keyword evidence="2" id="KW-0812">Transmembrane</keyword>
<dbReference type="Proteomes" id="UP001597391">
    <property type="component" value="Unassembled WGS sequence"/>
</dbReference>
<evidence type="ECO:0000256" key="1">
    <source>
        <dbReference type="SAM" id="MobiDB-lite"/>
    </source>
</evidence>
<evidence type="ECO:0000313" key="4">
    <source>
        <dbReference type="Proteomes" id="UP001597391"/>
    </source>
</evidence>
<feature type="region of interest" description="Disordered" evidence="1">
    <location>
        <begin position="129"/>
        <end position="153"/>
    </location>
</feature>
<protein>
    <recommendedName>
        <fullName evidence="5">Transmembrane protein</fullName>
    </recommendedName>
</protein>
<organism evidence="3 4">
    <name type="scientific">Populibacterium corticicola</name>
    <dbReference type="NCBI Taxonomy" id="1812826"/>
    <lineage>
        <taxon>Bacteria</taxon>
        <taxon>Bacillati</taxon>
        <taxon>Actinomycetota</taxon>
        <taxon>Actinomycetes</taxon>
        <taxon>Micrococcales</taxon>
        <taxon>Jonesiaceae</taxon>
        <taxon>Populibacterium</taxon>
    </lineage>
</organism>
<reference evidence="4" key="1">
    <citation type="journal article" date="2019" name="Int. J. Syst. Evol. Microbiol.">
        <title>The Global Catalogue of Microorganisms (GCM) 10K type strain sequencing project: providing services to taxonomists for standard genome sequencing and annotation.</title>
        <authorList>
            <consortium name="The Broad Institute Genomics Platform"/>
            <consortium name="The Broad Institute Genome Sequencing Center for Infectious Disease"/>
            <person name="Wu L."/>
            <person name="Ma J."/>
        </authorList>
    </citation>
    <scope>NUCLEOTIDE SEQUENCE [LARGE SCALE GENOMIC DNA]</scope>
    <source>
        <strain evidence="4">KCTC 33576</strain>
    </source>
</reference>
<proteinExistence type="predicted"/>
<keyword evidence="2" id="KW-1133">Transmembrane helix</keyword>
<feature type="compositionally biased region" description="Basic and acidic residues" evidence="1">
    <location>
        <begin position="70"/>
        <end position="93"/>
    </location>
</feature>
<feature type="transmembrane region" description="Helical" evidence="2">
    <location>
        <begin position="38"/>
        <end position="63"/>
    </location>
</feature>